<feature type="transmembrane region" description="Helical" evidence="16">
    <location>
        <begin position="138"/>
        <end position="160"/>
    </location>
</feature>
<dbReference type="InterPro" id="IPR029058">
    <property type="entry name" value="AB_hydrolase_fold"/>
</dbReference>
<keyword evidence="4" id="KW-0597">Phosphoprotein</keyword>
<feature type="region of interest" description="Disordered" evidence="15">
    <location>
        <begin position="321"/>
        <end position="344"/>
    </location>
</feature>
<protein>
    <recommendedName>
        <fullName evidence="14">sn-1-specific diacylglycerol lipase</fullName>
        <ecNumber evidence="14">3.1.1.116</ecNumber>
    </recommendedName>
</protein>
<dbReference type="AlphaFoldDB" id="A0ABD3NL67"/>
<dbReference type="SUPFAM" id="SSF53474">
    <property type="entry name" value="alpha/beta-Hydrolases"/>
    <property type="match status" value="1"/>
</dbReference>
<dbReference type="Gene3D" id="3.40.50.1820">
    <property type="entry name" value="alpha/beta hydrolase"/>
    <property type="match status" value="1"/>
</dbReference>
<feature type="transmembrane region" description="Helical" evidence="16">
    <location>
        <begin position="188"/>
        <end position="209"/>
    </location>
</feature>
<comment type="cofactor">
    <cofactor evidence="1">
        <name>Ca(2+)</name>
        <dbReference type="ChEBI" id="CHEBI:29108"/>
    </cofactor>
</comment>
<evidence type="ECO:0000256" key="3">
    <source>
        <dbReference type="ARBA" id="ARBA00022475"/>
    </source>
</evidence>
<evidence type="ECO:0000256" key="11">
    <source>
        <dbReference type="ARBA" id="ARBA00023098"/>
    </source>
</evidence>
<reference evidence="18 19" key="1">
    <citation type="submission" date="2024-10" db="EMBL/GenBank/DDBJ databases">
        <title>Updated reference genomes for cyclostephanoid diatoms.</title>
        <authorList>
            <person name="Roberts W.R."/>
            <person name="Alverson A.J."/>
        </authorList>
    </citation>
    <scope>NUCLEOTIDE SEQUENCE [LARGE SCALE GENOMIC DNA]</scope>
    <source>
        <strain evidence="18 19">AJA276-08</strain>
    </source>
</reference>
<evidence type="ECO:0000256" key="12">
    <source>
        <dbReference type="ARBA" id="ARBA00023136"/>
    </source>
</evidence>
<accession>A0ABD3NL67</accession>
<evidence type="ECO:0000313" key="19">
    <source>
        <dbReference type="Proteomes" id="UP001530315"/>
    </source>
</evidence>
<evidence type="ECO:0000256" key="16">
    <source>
        <dbReference type="SAM" id="Phobius"/>
    </source>
</evidence>
<keyword evidence="9" id="KW-0442">Lipid degradation</keyword>
<proteinExistence type="predicted"/>
<keyword evidence="19" id="KW-1185">Reference proteome</keyword>
<keyword evidence="11" id="KW-0443">Lipid metabolism</keyword>
<evidence type="ECO:0000256" key="7">
    <source>
        <dbReference type="ARBA" id="ARBA00022801"/>
    </source>
</evidence>
<comment type="caution">
    <text evidence="18">The sequence shown here is derived from an EMBL/GenBank/DDBJ whole genome shotgun (WGS) entry which is preliminary data.</text>
</comment>
<evidence type="ECO:0000313" key="18">
    <source>
        <dbReference type="EMBL" id="KAL3776569.1"/>
    </source>
</evidence>
<evidence type="ECO:0000256" key="13">
    <source>
        <dbReference type="ARBA" id="ARBA00024531"/>
    </source>
</evidence>
<evidence type="ECO:0000256" key="5">
    <source>
        <dbReference type="ARBA" id="ARBA00022692"/>
    </source>
</evidence>
<sequence length="979" mass="110278">MPALTVFKNFNTRPFAGDDLQIVCFVIAVYRAIQLLCLAPLLVNVFVKRFQGTDLRINGYGPWCPQFEYYTDDYHFVLTADQDRGDEVTRSRFSSAFFLLAISFVVLDAAWIVMVWVAAIVGTPTQPNGRDEHQRRLILFKMFFLNLFPIALLVTGVLYVEDVRRDNYGCGEGVELVQISPDNTWPAVLFKILLVTYALELLVFPAIIVNKIVRIIRSNRVIQRKWYATEAKGERLEQCLGGLLQCISVCCSNQGGKEIKNRGEMKDFASNLMEFANNDTKVDVTLSDIYVGGMMLARVQAERQFNATIELQRTINSTVEAGTPASDQAEEQSPSTDLRAQLSSGRMTRRRSILTIQNDDGVGCIVVPKTVLAPSNPDDVEILRNAAHYSKYAECAYWYIRMALEDLLPKDATKFIRDFDKMSPMPCFSLQNCEVPYAQLFYSNFYNGITATPYSILVDNMEKSVVITVRGTKSLEDWVINLQYVPQPLDKVGELCGFDGNGHHCHKGVLTRCKWMYNDIKKNRVLKHLYSSNSPYKEHNLVVVGHSLGGGCAQVLSLMLRPSFPSLRCFAYEPPGCIFDDLLSEDCKKWITSIVRHDDVVPRVTQQNLEVLRDEFFDVIARIKVSKSRAFHDVRAPCPKTHLASRNAKILCPKGQIDRDTTFHKAVQEFRNERARKNKIGEISVKLYIPGRIIHLVDTTGDETKYVAYWASRYDFNQVIISKRMLPDHDIPSLVGILRNLKLDDVHDVHTWQEDDGEVEDEEVEIRLIIPFSNPQGKTPLILTMIGIVAFILAILSNQGCNYVTRSTIIQPSDGGSPYIGNGLNVGLWSYNLKQCIPGEICNASETGIVGKYEDSPYCQPIPSLYYSGTYWKSARAFGSLSVILGFVGITLVSAATWTKLKTRSWLFICTLFLVVTLSQGLQFLFLKSDMCSVWFVPETNDVITSQCTLSTDGVKGVAATVLWFIIAAGCSHMSRRAK</sequence>
<dbReference type="PANTHER" id="PTHR45792">
    <property type="entry name" value="DIACYLGLYCEROL LIPASE HOMOLOG-RELATED"/>
    <property type="match status" value="1"/>
</dbReference>
<keyword evidence="8" id="KW-0106">Calcium</keyword>
<feature type="transmembrane region" description="Helical" evidence="16">
    <location>
        <begin position="20"/>
        <end position="47"/>
    </location>
</feature>
<dbReference type="InterPro" id="IPR002921">
    <property type="entry name" value="Fungal_lipase-type"/>
</dbReference>
<evidence type="ECO:0000256" key="1">
    <source>
        <dbReference type="ARBA" id="ARBA00001913"/>
    </source>
</evidence>
<feature type="transmembrane region" description="Helical" evidence="16">
    <location>
        <begin position="905"/>
        <end position="927"/>
    </location>
</feature>
<feature type="transmembrane region" description="Helical" evidence="16">
    <location>
        <begin position="877"/>
        <end position="899"/>
    </location>
</feature>
<dbReference type="PANTHER" id="PTHR45792:SF8">
    <property type="entry name" value="DIACYLGLYCEROL LIPASE-ALPHA"/>
    <property type="match status" value="1"/>
</dbReference>
<dbReference type="InterPro" id="IPR052214">
    <property type="entry name" value="DAG_Lipase-Related"/>
</dbReference>
<evidence type="ECO:0000256" key="8">
    <source>
        <dbReference type="ARBA" id="ARBA00022837"/>
    </source>
</evidence>
<feature type="compositionally biased region" description="Polar residues" evidence="15">
    <location>
        <begin position="331"/>
        <end position="344"/>
    </location>
</feature>
<keyword evidence="6" id="KW-0479">Metal-binding</keyword>
<comment type="catalytic activity">
    <reaction evidence="13">
        <text>a 1,2-diacyl-sn-glycerol + H2O = a 2-acylglycerol + a fatty acid + H(+)</text>
        <dbReference type="Rhea" id="RHEA:33275"/>
        <dbReference type="ChEBI" id="CHEBI:15377"/>
        <dbReference type="ChEBI" id="CHEBI:15378"/>
        <dbReference type="ChEBI" id="CHEBI:17389"/>
        <dbReference type="ChEBI" id="CHEBI:17815"/>
        <dbReference type="ChEBI" id="CHEBI:28868"/>
        <dbReference type="EC" id="3.1.1.116"/>
    </reaction>
    <physiologicalReaction direction="left-to-right" evidence="13">
        <dbReference type="Rhea" id="RHEA:33276"/>
    </physiologicalReaction>
</comment>
<dbReference type="GO" id="GO:0016042">
    <property type="term" value="P:lipid catabolic process"/>
    <property type="evidence" value="ECO:0007669"/>
    <property type="project" value="UniProtKB-KW"/>
</dbReference>
<organism evidence="18 19">
    <name type="scientific">Stephanodiscus triporus</name>
    <dbReference type="NCBI Taxonomy" id="2934178"/>
    <lineage>
        <taxon>Eukaryota</taxon>
        <taxon>Sar</taxon>
        <taxon>Stramenopiles</taxon>
        <taxon>Ochrophyta</taxon>
        <taxon>Bacillariophyta</taxon>
        <taxon>Coscinodiscophyceae</taxon>
        <taxon>Thalassiosirophycidae</taxon>
        <taxon>Stephanodiscales</taxon>
        <taxon>Stephanodiscaceae</taxon>
        <taxon>Stephanodiscus</taxon>
    </lineage>
</organism>
<evidence type="ECO:0000259" key="17">
    <source>
        <dbReference type="Pfam" id="PF01764"/>
    </source>
</evidence>
<keyword evidence="10 16" id="KW-1133">Transmembrane helix</keyword>
<dbReference type="GO" id="GO:0005886">
    <property type="term" value="C:plasma membrane"/>
    <property type="evidence" value="ECO:0007669"/>
    <property type="project" value="UniProtKB-SubCell"/>
</dbReference>
<evidence type="ECO:0000256" key="14">
    <source>
        <dbReference type="ARBA" id="ARBA00026104"/>
    </source>
</evidence>
<feature type="transmembrane region" description="Helical" evidence="16">
    <location>
        <begin position="779"/>
        <end position="796"/>
    </location>
</feature>
<dbReference type="EMBL" id="JALLAZ020001346">
    <property type="protein sequence ID" value="KAL3776569.1"/>
    <property type="molecule type" value="Genomic_DNA"/>
</dbReference>
<evidence type="ECO:0000256" key="10">
    <source>
        <dbReference type="ARBA" id="ARBA00022989"/>
    </source>
</evidence>
<comment type="subcellular location">
    <subcellularLocation>
        <location evidence="2">Cell membrane</location>
        <topology evidence="2">Multi-pass membrane protein</topology>
    </subcellularLocation>
</comment>
<keyword evidence="12 16" id="KW-0472">Membrane</keyword>
<evidence type="ECO:0000256" key="2">
    <source>
        <dbReference type="ARBA" id="ARBA00004651"/>
    </source>
</evidence>
<gene>
    <name evidence="18" type="ORF">ACHAW5_000333</name>
</gene>
<keyword evidence="7" id="KW-0378">Hydrolase</keyword>
<name>A0ABD3NL67_9STRA</name>
<dbReference type="GO" id="GO:0046872">
    <property type="term" value="F:metal ion binding"/>
    <property type="evidence" value="ECO:0007669"/>
    <property type="project" value="UniProtKB-KW"/>
</dbReference>
<dbReference type="Proteomes" id="UP001530315">
    <property type="component" value="Unassembled WGS sequence"/>
</dbReference>
<keyword evidence="3" id="KW-1003">Cell membrane</keyword>
<evidence type="ECO:0000256" key="9">
    <source>
        <dbReference type="ARBA" id="ARBA00022963"/>
    </source>
</evidence>
<dbReference type="Pfam" id="PF01764">
    <property type="entry name" value="Lipase_3"/>
    <property type="match status" value="1"/>
</dbReference>
<dbReference type="GO" id="GO:0016787">
    <property type="term" value="F:hydrolase activity"/>
    <property type="evidence" value="ECO:0007669"/>
    <property type="project" value="UniProtKB-KW"/>
</dbReference>
<evidence type="ECO:0000256" key="15">
    <source>
        <dbReference type="SAM" id="MobiDB-lite"/>
    </source>
</evidence>
<keyword evidence="5 16" id="KW-0812">Transmembrane</keyword>
<dbReference type="CDD" id="cd00519">
    <property type="entry name" value="Lipase_3"/>
    <property type="match status" value="1"/>
</dbReference>
<dbReference type="EC" id="3.1.1.116" evidence="14"/>
<evidence type="ECO:0000256" key="4">
    <source>
        <dbReference type="ARBA" id="ARBA00022553"/>
    </source>
</evidence>
<feature type="transmembrane region" description="Helical" evidence="16">
    <location>
        <begin position="97"/>
        <end position="118"/>
    </location>
</feature>
<evidence type="ECO:0000256" key="6">
    <source>
        <dbReference type="ARBA" id="ARBA00022723"/>
    </source>
</evidence>
<feature type="domain" description="Fungal lipase-type" evidence="17">
    <location>
        <begin position="466"/>
        <end position="607"/>
    </location>
</feature>